<comment type="caution">
    <text evidence="1">The sequence shown here is derived from an EMBL/GenBank/DDBJ whole genome shotgun (WGS) entry which is preliminary data.</text>
</comment>
<name>A0A8H2HR12_ORBOL</name>
<evidence type="ECO:0000313" key="2">
    <source>
        <dbReference type="Proteomes" id="UP000297595"/>
    </source>
</evidence>
<organism evidence="1 2">
    <name type="scientific">Orbilia oligospora</name>
    <name type="common">Nematode-trapping fungus</name>
    <name type="synonym">Arthrobotrys oligospora</name>
    <dbReference type="NCBI Taxonomy" id="2813651"/>
    <lineage>
        <taxon>Eukaryota</taxon>
        <taxon>Fungi</taxon>
        <taxon>Dikarya</taxon>
        <taxon>Ascomycota</taxon>
        <taxon>Pezizomycotina</taxon>
        <taxon>Orbiliomycetes</taxon>
        <taxon>Orbiliales</taxon>
        <taxon>Orbiliaceae</taxon>
        <taxon>Orbilia</taxon>
    </lineage>
</organism>
<dbReference type="EMBL" id="SOZJ01000005">
    <property type="protein sequence ID" value="TGJ66227.1"/>
    <property type="molecule type" value="Genomic_DNA"/>
</dbReference>
<gene>
    <name evidence="1" type="ORF">EYR41_007875</name>
</gene>
<dbReference type="OrthoDB" id="10580077at2759"/>
<evidence type="ECO:0000313" key="1">
    <source>
        <dbReference type="EMBL" id="TGJ66227.1"/>
    </source>
</evidence>
<accession>A0A8H2HR12</accession>
<sequence length="186" mass="20953">MFTHPLSTYGNIECNLQGLYKSQERPDDAVKLVSSLVIEPYPGSAKTRTLARMGTSTGRVVSRSSAVTALTSTPFGGDHVRSNKTALPAKNDYFLVSHARTYTLTSQPPACLILVRLILILIDINIQEVFSSSYSLNFWACHGLRLLRLQPITQLRLRWSIRIFTRERSRFGYLEASIQGYSLNRQ</sequence>
<dbReference type="AlphaFoldDB" id="A0A8H2HR12"/>
<dbReference type="Proteomes" id="UP000297595">
    <property type="component" value="Unassembled WGS sequence"/>
</dbReference>
<proteinExistence type="predicted"/>
<reference evidence="1 2" key="1">
    <citation type="submission" date="2019-03" db="EMBL/GenBank/DDBJ databases">
        <title>Nematode-trapping fungi genome.</title>
        <authorList>
            <person name="Vidal-Diez De Ulzurrun G."/>
        </authorList>
    </citation>
    <scope>NUCLEOTIDE SEQUENCE [LARGE SCALE GENOMIC DNA]</scope>
    <source>
        <strain evidence="1 2">TWF154</strain>
    </source>
</reference>
<protein>
    <submittedName>
        <fullName evidence="1">Uncharacterized protein</fullName>
    </submittedName>
</protein>